<gene>
    <name evidence="2" type="ORF">CAMP_LOCUS5171</name>
</gene>
<protein>
    <recommendedName>
        <fullName evidence="4">Secreted protein</fullName>
    </recommendedName>
</protein>
<accession>A0A9P1IC99</accession>
<keyword evidence="1" id="KW-0732">Signal</keyword>
<comment type="caution">
    <text evidence="2">The sequence shown here is derived from an EMBL/GenBank/DDBJ whole genome shotgun (WGS) entry which is preliminary data.</text>
</comment>
<evidence type="ECO:0000313" key="3">
    <source>
        <dbReference type="Proteomes" id="UP001152747"/>
    </source>
</evidence>
<name>A0A9P1IC99_9PELO</name>
<evidence type="ECO:0000256" key="1">
    <source>
        <dbReference type="SAM" id="SignalP"/>
    </source>
</evidence>
<dbReference type="AlphaFoldDB" id="A0A9P1IC99"/>
<keyword evidence="3" id="KW-1185">Reference proteome</keyword>
<feature type="chain" id="PRO_5040212018" description="Secreted protein" evidence="1">
    <location>
        <begin position="22"/>
        <end position="108"/>
    </location>
</feature>
<dbReference type="EMBL" id="CANHGI010000002">
    <property type="protein sequence ID" value="CAI5442534.1"/>
    <property type="molecule type" value="Genomic_DNA"/>
</dbReference>
<sequence>MFLIRTAFFLTFFLLFSQVFGFLEPQPTCPNCPACQNVNGCLGTVETTTQESTESTTLEYYQQHWQNLGWKTDDDGNVFIGDDDNNLKLIQIGSWCPKELCKGWFGIW</sequence>
<reference evidence="2" key="1">
    <citation type="submission" date="2022-11" db="EMBL/GenBank/DDBJ databases">
        <authorList>
            <person name="Kikuchi T."/>
        </authorList>
    </citation>
    <scope>NUCLEOTIDE SEQUENCE</scope>
    <source>
        <strain evidence="2">PS1010</strain>
    </source>
</reference>
<evidence type="ECO:0008006" key="4">
    <source>
        <dbReference type="Google" id="ProtNLM"/>
    </source>
</evidence>
<evidence type="ECO:0000313" key="2">
    <source>
        <dbReference type="EMBL" id="CAI5442534.1"/>
    </source>
</evidence>
<proteinExistence type="predicted"/>
<dbReference type="Proteomes" id="UP001152747">
    <property type="component" value="Unassembled WGS sequence"/>
</dbReference>
<organism evidence="2 3">
    <name type="scientific">Caenorhabditis angaria</name>
    <dbReference type="NCBI Taxonomy" id="860376"/>
    <lineage>
        <taxon>Eukaryota</taxon>
        <taxon>Metazoa</taxon>
        <taxon>Ecdysozoa</taxon>
        <taxon>Nematoda</taxon>
        <taxon>Chromadorea</taxon>
        <taxon>Rhabditida</taxon>
        <taxon>Rhabditina</taxon>
        <taxon>Rhabditomorpha</taxon>
        <taxon>Rhabditoidea</taxon>
        <taxon>Rhabditidae</taxon>
        <taxon>Peloderinae</taxon>
        <taxon>Caenorhabditis</taxon>
    </lineage>
</organism>
<feature type="signal peptide" evidence="1">
    <location>
        <begin position="1"/>
        <end position="21"/>
    </location>
</feature>